<keyword evidence="5" id="KW-1185">Reference proteome</keyword>
<dbReference type="InterPro" id="IPR036770">
    <property type="entry name" value="Ankyrin_rpt-contain_sf"/>
</dbReference>
<dbReference type="SMART" id="SM00248">
    <property type="entry name" value="ANK"/>
    <property type="match status" value="2"/>
</dbReference>
<dbReference type="InterPro" id="IPR002110">
    <property type="entry name" value="Ankyrin_rpt"/>
</dbReference>
<dbReference type="EMBL" id="CVQH01021306">
    <property type="protein sequence ID" value="CRK29977.1"/>
    <property type="molecule type" value="Genomic_DNA"/>
</dbReference>
<dbReference type="Gene3D" id="1.25.40.20">
    <property type="entry name" value="Ankyrin repeat-containing domain"/>
    <property type="match status" value="1"/>
</dbReference>
<evidence type="ECO:0000313" key="4">
    <source>
        <dbReference type="EMBL" id="CRK29977.1"/>
    </source>
</evidence>
<evidence type="ECO:0000313" key="5">
    <source>
        <dbReference type="Proteomes" id="UP000044602"/>
    </source>
</evidence>
<dbReference type="Pfam" id="PF26082">
    <property type="entry name" value="zf-C2H2_AcuF"/>
    <property type="match status" value="1"/>
</dbReference>
<gene>
    <name evidence="4" type="ORF">BN1708_005113</name>
    <name evidence="3" type="ORF">BN1723_002770</name>
</gene>
<reference evidence="5 6" key="1">
    <citation type="submission" date="2015-05" db="EMBL/GenBank/DDBJ databases">
        <authorList>
            <person name="Fogelqvist Johan"/>
        </authorList>
    </citation>
    <scope>NUCLEOTIDE SEQUENCE [LARGE SCALE GENOMIC DNA]</scope>
    <source>
        <strain evidence="4">VL1</strain>
        <strain evidence="3">VL2</strain>
    </source>
</reference>
<dbReference type="PROSITE" id="PS50088">
    <property type="entry name" value="ANK_REPEAT"/>
    <property type="match status" value="1"/>
</dbReference>
<dbReference type="SUPFAM" id="SSF48403">
    <property type="entry name" value="Ankyrin repeat"/>
    <property type="match status" value="1"/>
</dbReference>
<evidence type="ECO:0000313" key="6">
    <source>
        <dbReference type="Proteomes" id="UP000045706"/>
    </source>
</evidence>
<dbReference type="Pfam" id="PF00023">
    <property type="entry name" value="Ank"/>
    <property type="match status" value="1"/>
</dbReference>
<organism evidence="3 6">
    <name type="scientific">Verticillium longisporum</name>
    <name type="common">Verticillium dahliae var. longisporum</name>
    <dbReference type="NCBI Taxonomy" id="100787"/>
    <lineage>
        <taxon>Eukaryota</taxon>
        <taxon>Fungi</taxon>
        <taxon>Dikarya</taxon>
        <taxon>Ascomycota</taxon>
        <taxon>Pezizomycotina</taxon>
        <taxon>Sordariomycetes</taxon>
        <taxon>Hypocreomycetidae</taxon>
        <taxon>Glomerellales</taxon>
        <taxon>Plectosphaerellaceae</taxon>
        <taxon>Verticillium</taxon>
    </lineage>
</organism>
<dbReference type="Proteomes" id="UP000044602">
    <property type="component" value="Unassembled WGS sequence"/>
</dbReference>
<accession>A0A0G4LI95</accession>
<evidence type="ECO:0000313" key="3">
    <source>
        <dbReference type="EMBL" id="CRK21654.1"/>
    </source>
</evidence>
<proteinExistence type="predicted"/>
<sequence>MGRPSFLSRHDVETWASTPKAPEHGSGFIAQLFIAIRSSMASLVKSLSKTKHDAERKCRNEYERFFLWGDGLSAHDGFLDEVLAPSQELRTHLVTLLWRLGTTVSQALSHELSDTVEPSAASQLPELLEKAETMTQYTMSEETPNPNPNSSSDSLAISLTELVEDIAVYINCLMDLSHTLETPALETVLKHDEITQTSVEIEEQFVVSSEEAMVYCRKIRDRFGLLPKLLVERLAEANTIRAGMLREMKATSMKPQTQIQDDVTETLFSSRPETTIPTNSTAPYSSIFSTNRKPVPISGLRYPDRGAQYDASLATLASGRSMSSAAVFDRPQIPPMPENYGHGFVCPICSKLVAEVNTKREWKAHVFTDLTPYICTDMSCRDTTLYNQTDRWASHEATHRPPLQKIDSCAFCEATFQQEPRIFYDHVSKHLQEVSLAILPRAVDDLGEEGASDSDDDQQQPEPASVGAAFMQEASWDPVLDDSFYFPIDAVFLSTQECISAWNTIRVLCEAMVLGRHIAHQYMVYNHSRGSSLRHDLGNVTTYVGVALESTRARTNALDSSFYRQPLALQVSGPLDACTRYLSKLSETASIDLLQILVQGFDGVERQIHQGLAPYVRARTDYESIRLENIGHELRAFVGKHFQGVLTASVLMPLDQTSMSMYTCTWPTITNSQLLGVTGEAPIGTLKASSDDHGQQSIDQKLISATKEDLHDLARYFLQDETPRANPNATDIHGMTALHYAAQSEGDTLGFIKLLLAHGSEVDARCQVEYPDFRRGGDEKPVPCAVSGHIPLFLALRHGRTAAMEELLLHGASMQAALFEAVTAKDASMVRMLFRLRGVNKWTLGASFTLTEEYRYKGKRIPLNPLELSAALGDQVTAGVIREALLASHGHDRGNDLVASAFGTALNLADIDMASILSGFFDAWKPWATRSDKQGNSPLALLLKMILASGEETVQSNQATLQTIAGNLVRSVAADERDWLVFKNSSGESVVSIFGDNFAELEFLKPQLHETSLDHHLQARRRRAQSNPRLRVLGAMQKRHARFTIGGDESEDAGQNDE</sequence>
<feature type="domain" description="Oxidoreductase acuF-like C2H2 type zinc-finger" evidence="2">
    <location>
        <begin position="343"/>
        <end position="370"/>
    </location>
</feature>
<evidence type="ECO:0000259" key="2">
    <source>
        <dbReference type="Pfam" id="PF26082"/>
    </source>
</evidence>
<name>A0A0G4LI95_VERLO</name>
<dbReference type="AlphaFoldDB" id="A0A0G4LI95"/>
<evidence type="ECO:0000256" key="1">
    <source>
        <dbReference type="PROSITE-ProRule" id="PRU00023"/>
    </source>
</evidence>
<dbReference type="STRING" id="100787.A0A0G4LI95"/>
<dbReference type="PANTHER" id="PTHR35391:SF5">
    <property type="entry name" value="DUF6590 DOMAIN-CONTAINING PROTEIN"/>
    <property type="match status" value="1"/>
</dbReference>
<dbReference type="InterPro" id="IPR058925">
    <property type="entry name" value="zf-C2H2_AcuF"/>
</dbReference>
<dbReference type="EMBL" id="CVQI01012224">
    <property type="protein sequence ID" value="CRK21654.1"/>
    <property type="molecule type" value="Genomic_DNA"/>
</dbReference>
<dbReference type="Proteomes" id="UP000045706">
    <property type="component" value="Unassembled WGS sequence"/>
</dbReference>
<feature type="repeat" description="ANK" evidence="1">
    <location>
        <begin position="733"/>
        <end position="767"/>
    </location>
</feature>
<protein>
    <recommendedName>
        <fullName evidence="2">Oxidoreductase acuF-like C2H2 type zinc-finger domain-containing protein</fullName>
    </recommendedName>
</protein>
<dbReference type="PROSITE" id="PS50297">
    <property type="entry name" value="ANK_REP_REGION"/>
    <property type="match status" value="1"/>
</dbReference>
<dbReference type="PANTHER" id="PTHR35391">
    <property type="entry name" value="C2H2-TYPE DOMAIN-CONTAINING PROTEIN-RELATED"/>
    <property type="match status" value="1"/>
</dbReference>
<keyword evidence="1" id="KW-0040">ANK repeat</keyword>